<evidence type="ECO:0000313" key="3">
    <source>
        <dbReference type="Proteomes" id="UP001230504"/>
    </source>
</evidence>
<feature type="region of interest" description="Disordered" evidence="1">
    <location>
        <begin position="69"/>
        <end position="101"/>
    </location>
</feature>
<keyword evidence="3" id="KW-1185">Reference proteome</keyword>
<name>A0AAD8Q820_9PEZI</name>
<sequence length="167" mass="18084">MVCLALVGPILRLLQKTSERGEQMAVSVQPTTMVSNGHRSTTYESTHTTACGTEGKELRHALSTHVQAKRPNQSDSCRFEEPGTDHQPPARRSISARDKRQYCPTTPPLLSAYSATARAPHSDGTPVADGSGTANLISHDLRPSDLACFLGSIAFSHSCTPVLRFRQ</sequence>
<reference evidence="2" key="1">
    <citation type="submission" date="2021-06" db="EMBL/GenBank/DDBJ databases">
        <title>Comparative genomics, transcriptomics and evolutionary studies reveal genomic signatures of adaptation to plant cell wall in hemibiotrophic fungi.</title>
        <authorList>
            <consortium name="DOE Joint Genome Institute"/>
            <person name="Baroncelli R."/>
            <person name="Diaz J.F."/>
            <person name="Benocci T."/>
            <person name="Peng M."/>
            <person name="Battaglia E."/>
            <person name="Haridas S."/>
            <person name="Andreopoulos W."/>
            <person name="Labutti K."/>
            <person name="Pangilinan J."/>
            <person name="Floch G.L."/>
            <person name="Makela M.R."/>
            <person name="Henrissat B."/>
            <person name="Grigoriev I.V."/>
            <person name="Crouch J.A."/>
            <person name="De Vries R.P."/>
            <person name="Sukno S.A."/>
            <person name="Thon M.R."/>
        </authorList>
    </citation>
    <scope>NUCLEOTIDE SEQUENCE</scope>
    <source>
        <strain evidence="2">CBS 125086</strain>
    </source>
</reference>
<dbReference type="GeneID" id="85448717"/>
<evidence type="ECO:0000313" key="2">
    <source>
        <dbReference type="EMBL" id="KAK1596951.1"/>
    </source>
</evidence>
<accession>A0AAD8Q820</accession>
<evidence type="ECO:0000256" key="1">
    <source>
        <dbReference type="SAM" id="MobiDB-lite"/>
    </source>
</evidence>
<dbReference type="AlphaFoldDB" id="A0AAD8Q820"/>
<dbReference type="RefSeq" id="XP_060417788.1">
    <property type="nucleotide sequence ID" value="XM_060564477.1"/>
</dbReference>
<organism evidence="2 3">
    <name type="scientific">Colletotrichum navitas</name>
    <dbReference type="NCBI Taxonomy" id="681940"/>
    <lineage>
        <taxon>Eukaryota</taxon>
        <taxon>Fungi</taxon>
        <taxon>Dikarya</taxon>
        <taxon>Ascomycota</taxon>
        <taxon>Pezizomycotina</taxon>
        <taxon>Sordariomycetes</taxon>
        <taxon>Hypocreomycetidae</taxon>
        <taxon>Glomerellales</taxon>
        <taxon>Glomerellaceae</taxon>
        <taxon>Colletotrichum</taxon>
        <taxon>Colletotrichum graminicola species complex</taxon>
    </lineage>
</organism>
<gene>
    <name evidence="2" type="ORF">LY79DRAFT_677098</name>
</gene>
<comment type="caution">
    <text evidence="2">The sequence shown here is derived from an EMBL/GenBank/DDBJ whole genome shotgun (WGS) entry which is preliminary data.</text>
</comment>
<dbReference type="EMBL" id="JAHLJV010000010">
    <property type="protein sequence ID" value="KAK1596951.1"/>
    <property type="molecule type" value="Genomic_DNA"/>
</dbReference>
<proteinExistence type="predicted"/>
<dbReference type="Proteomes" id="UP001230504">
    <property type="component" value="Unassembled WGS sequence"/>
</dbReference>
<protein>
    <submittedName>
        <fullName evidence="2">Uncharacterized protein</fullName>
    </submittedName>
</protein>